<evidence type="ECO:0000256" key="4">
    <source>
        <dbReference type="ARBA" id="ARBA00023204"/>
    </source>
</evidence>
<sequence>MPKGLPFSVDTFSPSSNRKRRHFLTHAHKDHTFGISSHFSYPIYSTHLTKSLVLLNYPQLDDSLFVGIETGESIVIDDPDGEFQVTAFDANHCPGAVMFLFEGSFGNILHTGDCRLTPECLQNLPEKYIGRKGKEPQCPFDYLFLDCTFGRFSRNLPSKHSAIHQVVLIFLVTFGSKIYVDKATNPDYFQSLSVIAPEILSEDPTSRFRLFDGFPKLSERATVILAEAQANFQHEPLIIRPSAMWYACEEERLETDSQRKIRFNEAIKDQFGVWHVCYSMHSSSNELDWALKLLAPKRVVSTTPSCRAMELDYVRKHCLDSHVSSDDSLWKLLDIDMKACPPVNSPVKTVACPLMVEGSTQKCAEPVLRPIITSSYKKKMLTLSPPSKRPPVTLFGRARLILQDPDFLPEEKSISTGDNPLCVDKMKQVFVIQNTEEDSEKRLEMKTEAEGSALQCEKLATMETFEKILENKLDAVDNLLHSEEIGWDTCHEYRCENKQVDESTVQSENLTRKETSNKCCYSIGSSRGYSENFRKLYRSMYAPVPKPLPSLVELRNATKRSLRL</sequence>
<dbReference type="EMBL" id="JBBPBN010000022">
    <property type="protein sequence ID" value="KAK9011799.1"/>
    <property type="molecule type" value="Genomic_DNA"/>
</dbReference>
<dbReference type="Proteomes" id="UP001396334">
    <property type="component" value="Unassembled WGS sequence"/>
</dbReference>
<dbReference type="SUPFAM" id="SSF56281">
    <property type="entry name" value="Metallo-hydrolase/oxidoreductase"/>
    <property type="match status" value="1"/>
</dbReference>
<dbReference type="Gene3D" id="3.60.15.10">
    <property type="entry name" value="Ribonuclease Z/Hydroxyacylglutathione hydrolase-like"/>
    <property type="match status" value="1"/>
</dbReference>
<gene>
    <name evidence="7" type="ORF">V6N11_039880</name>
</gene>
<dbReference type="InterPro" id="IPR011084">
    <property type="entry name" value="DRMBL"/>
</dbReference>
<evidence type="ECO:0000256" key="5">
    <source>
        <dbReference type="ARBA" id="ARBA00023242"/>
    </source>
</evidence>
<evidence type="ECO:0000256" key="1">
    <source>
        <dbReference type="ARBA" id="ARBA00004123"/>
    </source>
</evidence>
<evidence type="ECO:0000313" key="7">
    <source>
        <dbReference type="EMBL" id="KAK9011799.1"/>
    </source>
</evidence>
<organism evidence="7 8">
    <name type="scientific">Hibiscus sabdariffa</name>
    <name type="common">roselle</name>
    <dbReference type="NCBI Taxonomy" id="183260"/>
    <lineage>
        <taxon>Eukaryota</taxon>
        <taxon>Viridiplantae</taxon>
        <taxon>Streptophyta</taxon>
        <taxon>Embryophyta</taxon>
        <taxon>Tracheophyta</taxon>
        <taxon>Spermatophyta</taxon>
        <taxon>Magnoliopsida</taxon>
        <taxon>eudicotyledons</taxon>
        <taxon>Gunneridae</taxon>
        <taxon>Pentapetalae</taxon>
        <taxon>rosids</taxon>
        <taxon>malvids</taxon>
        <taxon>Malvales</taxon>
        <taxon>Malvaceae</taxon>
        <taxon>Malvoideae</taxon>
        <taxon>Hibiscus</taxon>
    </lineage>
</organism>
<dbReference type="PANTHER" id="PTHR23240">
    <property type="entry name" value="DNA CROSS-LINK REPAIR PROTEIN PSO2/SNM1-RELATED"/>
    <property type="match status" value="1"/>
</dbReference>
<dbReference type="Pfam" id="PF07522">
    <property type="entry name" value="DRMBL"/>
    <property type="match status" value="1"/>
</dbReference>
<dbReference type="Gene3D" id="3.40.50.12650">
    <property type="match status" value="1"/>
</dbReference>
<evidence type="ECO:0000259" key="6">
    <source>
        <dbReference type="Pfam" id="PF07522"/>
    </source>
</evidence>
<feature type="domain" description="DNA repair metallo-beta-lactamase" evidence="6">
    <location>
        <begin position="195"/>
        <end position="306"/>
    </location>
</feature>
<evidence type="ECO:0000313" key="8">
    <source>
        <dbReference type="Proteomes" id="UP001396334"/>
    </source>
</evidence>
<comment type="subcellular location">
    <subcellularLocation>
        <location evidence="1">Nucleus</location>
    </subcellularLocation>
</comment>
<keyword evidence="8" id="KW-1185">Reference proteome</keyword>
<reference evidence="7 8" key="1">
    <citation type="journal article" date="2024" name="G3 (Bethesda)">
        <title>Genome assembly of Hibiscus sabdariffa L. provides insights into metabolisms of medicinal natural products.</title>
        <authorList>
            <person name="Kim T."/>
        </authorList>
    </citation>
    <scope>NUCLEOTIDE SEQUENCE [LARGE SCALE GENOMIC DNA]</scope>
    <source>
        <strain evidence="7">TK-2024</strain>
        <tissue evidence="7">Old leaves</tissue>
    </source>
</reference>
<keyword evidence="4" id="KW-0234">DNA repair</keyword>
<keyword evidence="5" id="KW-0539">Nucleus</keyword>
<evidence type="ECO:0000256" key="2">
    <source>
        <dbReference type="ARBA" id="ARBA00010304"/>
    </source>
</evidence>
<comment type="similarity">
    <text evidence="2">Belongs to the DNA repair metallo-beta-lactamase (DRMBL) family.</text>
</comment>
<protein>
    <recommendedName>
        <fullName evidence="6">DNA repair metallo-beta-lactamase domain-containing protein</fullName>
    </recommendedName>
</protein>
<evidence type="ECO:0000256" key="3">
    <source>
        <dbReference type="ARBA" id="ARBA00022763"/>
    </source>
</evidence>
<accession>A0ABR2RGA7</accession>
<keyword evidence="3" id="KW-0227">DNA damage</keyword>
<dbReference type="InterPro" id="IPR036866">
    <property type="entry name" value="RibonucZ/Hydroxyglut_hydro"/>
</dbReference>
<proteinExistence type="inferred from homology"/>
<name>A0ABR2RGA7_9ROSI</name>
<comment type="caution">
    <text evidence="7">The sequence shown here is derived from an EMBL/GenBank/DDBJ whole genome shotgun (WGS) entry which is preliminary data.</text>
</comment>
<dbReference type="PANTHER" id="PTHR23240:SF31">
    <property type="entry name" value="DNA REPAIR METALLO-BETA-LACTAMASE FAMILY PROTEIN"/>
    <property type="match status" value="1"/>
</dbReference>